<protein>
    <submittedName>
        <fullName evidence="2">Uncharacterized protein</fullName>
    </submittedName>
</protein>
<keyword evidence="1" id="KW-1133">Transmembrane helix</keyword>
<evidence type="ECO:0000256" key="1">
    <source>
        <dbReference type="SAM" id="Phobius"/>
    </source>
</evidence>
<dbReference type="EnsemblMetazoa" id="tetur09g07420.1">
    <property type="protein sequence ID" value="tetur09g07420.1"/>
    <property type="gene ID" value="tetur09g07420"/>
</dbReference>
<feature type="transmembrane region" description="Helical" evidence="1">
    <location>
        <begin position="581"/>
        <end position="607"/>
    </location>
</feature>
<dbReference type="EMBL" id="CAEY01002025">
    <property type="status" value="NOT_ANNOTATED_CDS"/>
    <property type="molecule type" value="Genomic_DNA"/>
</dbReference>
<dbReference type="Proteomes" id="UP000015104">
    <property type="component" value="Unassembled WGS sequence"/>
</dbReference>
<sequence length="685" mass="79266">MLSQHLIEIVKLVLFVKLSHSFKLPKHNVLSYYKTINNVFLTNPFNHTTSYGIYVAGQTITIDIPSDIVNVYDILNWKVVNVVKNRLMFVHNNKPLILIDQKTIRRMNHSNGLSDSIIAFGDNEALHVPTIFNPNLTGPVPKWNYIELLHFDDEKEKVSVIRSLPWRKNDDWKFIKEWKMTDYTHFNDKLYLLIKRSIWNEKAAKVTQEISIIRMCLDKGRELISSAIEIRYTLPDFFIEIIDSNFKLYPYRNTTNSSQNLTLNVIRQFNSTHYHESEHSIPQFEELFERGAKICASGNESNTVTLLQNHLRFESSECKKSTHKLCSSNDNFIPSFDITNEEAVIVSPIYFLENYHPLSNKYQFVSLQHPFYQMWSITIDNMKMLGSSHICYSSESFHYCNSTNQVELQYFVNQRPLGGFFVTKLTNQIIFVDKAVKCEQLTSCIYCIMYGLYFNCVWSNSICTYDDQPKNKIHLTVDHCFKIVQISPLNFTSSSSNFTVVLDEALDITKPQEYLVIEAGSHNHCTNVKINGTIIKCSMNQADSGEFNVHVNLMSDNYVDVAMISAKSTDKVTIFASGSEYIYPLIVIIFLILSYILLCSFLVMAYLRCNEELIERFRKFFRLKKATEFFGANKTLTQVKSQILSSTMKSLTDSTFTNEPSTKMVKSWTTMPSVSQQLYISKQVH</sequence>
<dbReference type="AlphaFoldDB" id="A0A158P4X0"/>
<name>A0A158P4X0_TETUR</name>
<reference evidence="2" key="2">
    <citation type="submission" date="2016-04" db="UniProtKB">
        <authorList>
            <consortium name="EnsemblMetazoa"/>
        </authorList>
    </citation>
    <scope>IDENTIFICATION</scope>
</reference>
<organism evidence="2 3">
    <name type="scientific">Tetranychus urticae</name>
    <name type="common">Two-spotted spider mite</name>
    <dbReference type="NCBI Taxonomy" id="32264"/>
    <lineage>
        <taxon>Eukaryota</taxon>
        <taxon>Metazoa</taxon>
        <taxon>Ecdysozoa</taxon>
        <taxon>Arthropoda</taxon>
        <taxon>Chelicerata</taxon>
        <taxon>Arachnida</taxon>
        <taxon>Acari</taxon>
        <taxon>Acariformes</taxon>
        <taxon>Trombidiformes</taxon>
        <taxon>Prostigmata</taxon>
        <taxon>Eleutherengona</taxon>
        <taxon>Raphignathae</taxon>
        <taxon>Tetranychoidea</taxon>
        <taxon>Tetranychidae</taxon>
        <taxon>Tetranychus</taxon>
    </lineage>
</organism>
<proteinExistence type="predicted"/>
<evidence type="ECO:0000313" key="2">
    <source>
        <dbReference type="EnsemblMetazoa" id="tetur09g07420.1"/>
    </source>
</evidence>
<accession>A0A158P4X0</accession>
<reference evidence="3" key="1">
    <citation type="submission" date="2011-08" db="EMBL/GenBank/DDBJ databases">
        <authorList>
            <person name="Rombauts S."/>
        </authorList>
    </citation>
    <scope>NUCLEOTIDE SEQUENCE</scope>
    <source>
        <strain evidence="3">London</strain>
    </source>
</reference>
<keyword evidence="1" id="KW-0812">Transmembrane</keyword>
<keyword evidence="1" id="KW-0472">Membrane</keyword>
<evidence type="ECO:0000313" key="3">
    <source>
        <dbReference type="Proteomes" id="UP000015104"/>
    </source>
</evidence>
<keyword evidence="3" id="KW-1185">Reference proteome</keyword>